<keyword evidence="1" id="KW-1133">Transmembrane helix</keyword>
<dbReference type="STRING" id="313628.LNTAR_10646"/>
<accession>A6DIT2</accession>
<keyword evidence="3" id="KW-1185">Reference proteome</keyword>
<reference evidence="2 3" key="1">
    <citation type="journal article" date="2010" name="J. Bacteriol.">
        <title>Genome sequence of Lentisphaera araneosa HTCC2155T, the type species of the order Lentisphaerales in the phylum Lentisphaerae.</title>
        <authorList>
            <person name="Thrash J.C."/>
            <person name="Cho J.C."/>
            <person name="Vergin K.L."/>
            <person name="Morris R.M."/>
            <person name="Giovannoni S.J."/>
        </authorList>
    </citation>
    <scope>NUCLEOTIDE SEQUENCE [LARGE SCALE GENOMIC DNA]</scope>
    <source>
        <strain evidence="2 3">HTCC2155</strain>
    </source>
</reference>
<evidence type="ECO:0000313" key="2">
    <source>
        <dbReference type="EMBL" id="EDM28368.1"/>
    </source>
</evidence>
<dbReference type="AlphaFoldDB" id="A6DIT2"/>
<keyword evidence="1" id="KW-0812">Transmembrane</keyword>
<dbReference type="Proteomes" id="UP000004947">
    <property type="component" value="Unassembled WGS sequence"/>
</dbReference>
<comment type="caution">
    <text evidence="2">The sequence shown here is derived from an EMBL/GenBank/DDBJ whole genome shotgun (WGS) entry which is preliminary data.</text>
</comment>
<dbReference type="RefSeq" id="WP_007277810.1">
    <property type="nucleotide sequence ID" value="NZ_ABCK01000005.1"/>
</dbReference>
<dbReference type="EMBL" id="ABCK01000005">
    <property type="protein sequence ID" value="EDM28368.1"/>
    <property type="molecule type" value="Genomic_DNA"/>
</dbReference>
<sequence length="109" mass="12269">MKKNIVERNIKRRLAKLERRRGKLSKKQILKTKVSTIDPWMRVAINLVGGVSILYAVTNEHSIPAYIFGSIMLLFGIFGNRQSLETIVDQLCTQGVDLTLDAILASIID</sequence>
<protein>
    <submittedName>
        <fullName evidence="2">Uncharacterized protein</fullName>
    </submittedName>
</protein>
<organism evidence="2 3">
    <name type="scientific">Lentisphaera araneosa HTCC2155</name>
    <dbReference type="NCBI Taxonomy" id="313628"/>
    <lineage>
        <taxon>Bacteria</taxon>
        <taxon>Pseudomonadati</taxon>
        <taxon>Lentisphaerota</taxon>
        <taxon>Lentisphaeria</taxon>
        <taxon>Lentisphaerales</taxon>
        <taxon>Lentisphaeraceae</taxon>
        <taxon>Lentisphaera</taxon>
    </lineage>
</organism>
<name>A6DIT2_9BACT</name>
<keyword evidence="1" id="KW-0472">Membrane</keyword>
<feature type="transmembrane region" description="Helical" evidence="1">
    <location>
        <begin position="63"/>
        <end position="80"/>
    </location>
</feature>
<evidence type="ECO:0000256" key="1">
    <source>
        <dbReference type="SAM" id="Phobius"/>
    </source>
</evidence>
<evidence type="ECO:0000313" key="3">
    <source>
        <dbReference type="Proteomes" id="UP000004947"/>
    </source>
</evidence>
<feature type="transmembrane region" description="Helical" evidence="1">
    <location>
        <begin position="40"/>
        <end position="57"/>
    </location>
</feature>
<gene>
    <name evidence="2" type="ORF">LNTAR_10646</name>
</gene>
<proteinExistence type="predicted"/>